<reference evidence="1 2" key="1">
    <citation type="submission" date="2018-08" db="EMBL/GenBank/DDBJ databases">
        <title>Recombination of ecologically and evolutionarily significant loci maintains genetic cohesion in the Pseudomonas syringae species complex.</title>
        <authorList>
            <person name="Dillon M."/>
            <person name="Thakur S."/>
            <person name="Almeida R.N.D."/>
            <person name="Weir B.S."/>
            <person name="Guttman D.S."/>
        </authorList>
    </citation>
    <scope>NUCLEOTIDE SEQUENCE [LARGE SCALE GENOMIC DNA]</scope>
    <source>
        <strain evidence="1 2">ICMP 13786</strain>
    </source>
</reference>
<protein>
    <submittedName>
        <fullName evidence="1">Uncharacterized protein</fullName>
    </submittedName>
</protein>
<dbReference type="EMBL" id="RBTN01000198">
    <property type="protein sequence ID" value="RMT74473.1"/>
    <property type="molecule type" value="Genomic_DNA"/>
</dbReference>
<dbReference type="AlphaFoldDB" id="A0AB74BGD4"/>
<gene>
    <name evidence="1" type="ORF">ALP42_05044</name>
</gene>
<accession>A0AB74BGD4</accession>
<comment type="caution">
    <text evidence="1">The sequence shown here is derived from an EMBL/GenBank/DDBJ whole genome shotgun (WGS) entry which is preliminary data.</text>
</comment>
<proteinExistence type="predicted"/>
<sequence>MIHFGWSAAALTAVKEQAGKANMAKTGCTNLEQQNEDGG</sequence>
<evidence type="ECO:0000313" key="2">
    <source>
        <dbReference type="Proteomes" id="UP000268636"/>
    </source>
</evidence>
<name>A0AB74BGD4_PSESS</name>
<evidence type="ECO:0000313" key="1">
    <source>
        <dbReference type="EMBL" id="RMT74473.1"/>
    </source>
</evidence>
<dbReference type="Proteomes" id="UP000268636">
    <property type="component" value="Unassembled WGS sequence"/>
</dbReference>
<organism evidence="1 2">
    <name type="scientific">Pseudomonas savastanoi pv. nerii</name>
    <dbReference type="NCBI Taxonomy" id="360921"/>
    <lineage>
        <taxon>Bacteria</taxon>
        <taxon>Pseudomonadati</taxon>
        <taxon>Pseudomonadota</taxon>
        <taxon>Gammaproteobacteria</taxon>
        <taxon>Pseudomonadales</taxon>
        <taxon>Pseudomonadaceae</taxon>
        <taxon>Pseudomonas</taxon>
    </lineage>
</organism>